<dbReference type="InterPro" id="IPR036736">
    <property type="entry name" value="ACP-like_sf"/>
</dbReference>
<dbReference type="CDD" id="cd17646">
    <property type="entry name" value="A_NRPS_AB3403-like"/>
    <property type="match status" value="1"/>
</dbReference>
<dbReference type="InterPro" id="IPR020806">
    <property type="entry name" value="PKS_PP-bd"/>
</dbReference>
<dbReference type="InterPro" id="IPR006162">
    <property type="entry name" value="Ppantetheine_attach_site"/>
</dbReference>
<dbReference type="EMBL" id="CP061081">
    <property type="protein sequence ID" value="QNT06176.1"/>
    <property type="molecule type" value="Genomic_DNA"/>
</dbReference>
<evidence type="ECO:0000256" key="1">
    <source>
        <dbReference type="ARBA" id="ARBA00001957"/>
    </source>
</evidence>
<dbReference type="SUPFAM" id="SSF47336">
    <property type="entry name" value="ACP-like"/>
    <property type="match status" value="3"/>
</dbReference>
<keyword evidence="4" id="KW-0597">Phosphoprotein</keyword>
<dbReference type="RefSeq" id="WP_111605698.1">
    <property type="nucleotide sequence ID" value="NZ_BMLJ01000002.1"/>
</dbReference>
<gene>
    <name evidence="6" type="ORF">IBG28_00490</name>
</gene>
<dbReference type="FunFam" id="3.40.50.980:FF:000002">
    <property type="entry name" value="Enterobactin synthetase component F"/>
    <property type="match status" value="1"/>
</dbReference>
<name>A0A7H1J6R0_9GAMM</name>
<dbReference type="Gene3D" id="3.30.559.30">
    <property type="entry name" value="Nonribosomal peptide synthetase, condensation domain"/>
    <property type="match status" value="4"/>
</dbReference>
<dbReference type="GO" id="GO:0005737">
    <property type="term" value="C:cytoplasm"/>
    <property type="evidence" value="ECO:0007669"/>
    <property type="project" value="TreeGrafter"/>
</dbReference>
<dbReference type="Pfam" id="PF00550">
    <property type="entry name" value="PP-binding"/>
    <property type="match status" value="3"/>
</dbReference>
<evidence type="ECO:0000313" key="7">
    <source>
        <dbReference type="Proteomes" id="UP000516370"/>
    </source>
</evidence>
<feature type="domain" description="Carrier" evidence="5">
    <location>
        <begin position="2438"/>
        <end position="2513"/>
    </location>
</feature>
<sequence length="3591" mass="403699">MSVDDLYKAPASGQYHPLSASQQRLWMFHQLKPNSVAYNTGGLLWFDDARLDVDRLLDALQNMLTEHPALTITFDDGTGTPLQKYDDSHYPIEVSDVSRYEDPVDWLKKEAKQIYIQPYQLTHSRLIRVHLYQIDEGRFAVLLAAHHLIIDAWTLQLCCKSILSHLTNKPNNTFKGTDYLAFTADTPSDVEIATSRTQWQSLELMSDEPLQLPSLTTSTDVSYTAGHVENSLNQEETIVLSQAAKSLGITRFELLSSALLLTLSQYGNHSHPSVVVPTLNRNSKNRRTAGFFVSNSLLGLPLNASTTLQEITQTVKTKLAQSVAFSHLSAEQLCGQQSLPSYAFNYRTHGEGLALTENNYRLVFEEFPVVETPFELVLDAISSNNLTLRFVYAKEKFSADFIKRFIASYKKTLQEICLAPSRKKATLNLLSEQESTWLDQMSGPNEKWQNTLFCDLFKQQAQSQPDHIALQHGNQTLSYRQLDSQTNQLAYYLMDHGVQPDTVVGVMMERGISMLVAMIGILKAGGAFLPLDPDYPEQRLRFMLDDSDALFLITQSSLLEKGKALTQRSLITLESLDLEHFPELAPTTHLQPLNLAYLIYTSGSTGTPKGVAVDHRGLSMHVQTIGQRYGMTPDDTELHFASISFDGALERWTVPLAFGSRLIIRDQALWTPEQTTQVLCDEKVTIACFPPSYVGPLLDWIEETKPSLVLRSITLGGEAFTRETFERIQRVIAPPRIINGYGPTETVVTPLIWSAYPNDSLKSAYAPIGTAVGARKLYVLNEELRRLPAGAIGELYIGMEEGLARGYFKRPDLTAERFLPDPFASNGERMYRTGDLVRFTENGVVEYFGRADQQIKIRGFRIELGEIESRLQTLSKARFCAVIAHESPTGKRLVGYVQTEASQQEIESWLAALAQQLPDYMVPSQIVVSDSLPITPAGKIDRKNLKAPQWQDNNDDQQPLQNAKQELLATLWRDLLKLSMVGANSHFFSSGGDSIAALQLVGKLRQHNLMLTPKQVFDHPILSDMAECLVDNQTKAAQQTPLTGDVPLLPMQSRFIDHYSLSLCNQFARFQLPAPINQNALKSALTALIEHHDALRLAFDSNQQATYIKAADFAFQLYDDSLDSNAVQQAIDPKIGCMLSLGVQVDTGEVLLAVHHLVIDALSWPILLNDLVNSYQGLRKKQPYSLAPKTHHQGDWHQALQSYSISNQERTFWAAQQAPLLFPKPRGSVRKVHWQLNQKAAQALFSSTQLFAKLDKEASLLSLVACAIAAQQQQTTLLIHKESHGRFADAFHLDLSRSINWHTALFPQKITISDDLSKTLAHAKDVGWGVPSGGIGYSAGVLQGAWHYADSIDVLFNYLGSATKTTIADIQLSEFGLWRPDDSPSDAAIVVNIAETDQGLEFAIELDSQLFSEQEANQLIQHLDQSVATITQYCQQHAPILTTHDAKGTELNQTTLTAISQSLSVGDDTRLPEKILPLSTLQQGLYFHAQLSNQQHTYVNQITLPIRGAEPSKLLACWQTLMKRHAMLRSTISQIDGQAHLFVWPELTLNSTYQDERQNQAFDLQHTKRQFIEQGFHLEQPLTTDTPEPLWRVDLIQTTEQEIECIFTIHHLLIDGWSTGILLSELFTLYQGHQLPHVQQDFSDYLDWVSRQQGTQAEQYWRESLNKVDAPTLLADLYGQAQSSQGYLRSNVDIDVTTLATWQSKLNHSGLTLNTLIQSAWLLTLQRYTGQDNPVFGNTVAGRPTALANSDAMVGLFINTLPVTSDIQWQRNVNDWLKELQDQASSQREFSHTSLSVVQNHSPLNGENLFDTLVVFENYPLDEALFNQDSLTIGEPDSYEFTHYPLTLAVLPSEQLRIVFAYDSARFSEHQIQALQATTQHYLEQLITHLERPLSAINLLDSTQENTLKQHSKASEPWGYSPFTELFKEQAKKRPNHQALVANPLVNNGKQAVMLTYQELDQQSDALAAELLSQGIQREHIVGALFQRGNDMLVTMIGILKAGAAFLPLDPSYPEDRLRYMLEDSGACCVICDQASLTLAQKIDTSGHIVDFDRINLQQTLNTSPAILADQLAYVIYTSGSTGKPKGVCISQLGLSMHVQTIGQRYGMKPEDRELHFASISFDGAIERWTTPLAFGSTLVIRDQLLWSAQETCDVLEREKITIACFPPSYVGPLLEWIESAAPKPILTVRSWTLGGEAFTRDTYFKLQNTLQPQRIINGYGPTETVVTPLIWQAYADTPLNSAYAPIGTAVGARDLYVLDKHLYPVPSGVSGELYIGDETGLARGYLARPDLTAERFIPNPFSQHGERMYRTGDLVRWREDGVMEYLGRADDQIKIRGFRIELGEIESRLQQLSGSRQSAVVAFDGPAGKTLIGYIENTKTAIDSSAILQQMRQELPDYMVPAQLIALDSLPLTPASKVDKKRLPEPNLQATQTEFVAPQSELEMLLASEWQHLFKLETISRYDDFFALGGQSLLATQLVGRLQQKHQVRLPLQAVFDAPTLCDMAVRCQANANDSTPIKAMPRLTHMPVSTAQKRLWFVQELMPESSAYHMPLGIKLSGQIDHSRLENALQTLVNKHEIFRTTFAQVEGELMQTIHQDVPIQIPCHQAGDFAALEQQREHWISEPFDFTQAPLLRAYMVEHSPSEHELLLVIHHIISDGLSMQLLLKEWFTLYQHQAKGIESDLAYQAMLDYADYAYWQQDWLQTPQAKQDLIWWKQALKTDIEPLILHSEVPRDPQQMHGRRYHFELTERQVTQIQALASTHQTTAFNVMLSLWHVLMHKYTSQNEIRVGVPVAGRHQPDTLHMQGCFINSVTVPATLSATDTFSDLLNQVKTFVKQAISRQEVPFESIVEALSITGNLQHHPLYQTSFNFQQMDLNALPTIDDLDIELFDPGVVGAQLELSLDIQQFTDSTETNEKWAGFVNYASPVFDEAFATSLIEHWFQLLDRVSKNHQHTIASLTLLDKSIAAFNATDKDWGGLLPPPVSIMQQATLTPESTALSMGQETISYRDFDRKVTQLANWLRKQGVKEETRVGLGLPRSIGLVIGLHAITRAGGAYVPLDPSYPKDRLSYILESADVSLLITDEQTLNSWPESTHCRYIAIDTLDTSHESLVPPTVNWQKDLALYVIFTSGSTGLPKGVVNTQAALQNRLQWMQSEYQLTTNDCVLQKTPFSFDVSVWEFFWPLMFGARLAIAPPEHHRQPELLHKTIVEQNVTTIHFVPSMLHAFESDTDMARCTSLKRIICSGEALPAELVDKVLSTMTSCQLHNLYGPTEAAIDVSYWQCQQPVGRRTPIGHPINNIQLHVLDEYWNPLPIGIPGELYLAGDGLAREYLSRADLTADRFVPNPWGQPGSRMYRTGDKVLRMPDGRLEYLDRLDHQVKIRGLRIELEEIENVLNQHAFVDESAVIAYDYQIGTQNEKTSTQLVAYVVSSQWTTETEAQVKNHLAEHLPDYMVPTIFIDLESMPLSPSGKRDRKALPSPEWNQVHYRAPESELEQWFADTWQRVLGVDKIGLDDNFFALGGHSLLATKIVSLAQKELGIEIKLKDFFTVPSLQALTDNLESHYQNQHESEQDELDAMAALMDDLEML</sequence>
<dbReference type="Gene3D" id="2.30.38.10">
    <property type="entry name" value="Luciferase, Domain 3"/>
    <property type="match status" value="3"/>
</dbReference>
<dbReference type="InterPro" id="IPR045851">
    <property type="entry name" value="AMP-bd_C_sf"/>
</dbReference>
<dbReference type="OrthoDB" id="9757559at2"/>
<dbReference type="Gene3D" id="3.30.559.10">
    <property type="entry name" value="Chloramphenicol acetyltransferase-like domain"/>
    <property type="match status" value="4"/>
</dbReference>
<dbReference type="SMART" id="SM00823">
    <property type="entry name" value="PKS_PP"/>
    <property type="match status" value="3"/>
</dbReference>
<dbReference type="FunFam" id="3.30.300.30:FF:000010">
    <property type="entry name" value="Enterobactin synthetase component F"/>
    <property type="match status" value="1"/>
</dbReference>
<dbReference type="Pfam" id="PF13193">
    <property type="entry name" value="AMP-binding_C"/>
    <property type="match status" value="2"/>
</dbReference>
<dbReference type="InterPro" id="IPR009081">
    <property type="entry name" value="PP-bd_ACP"/>
</dbReference>
<dbReference type="KEGG" id="mard:IBG28_00490"/>
<dbReference type="PROSITE" id="PS50075">
    <property type="entry name" value="CARRIER"/>
    <property type="match status" value="3"/>
</dbReference>
<dbReference type="GO" id="GO:0043041">
    <property type="term" value="P:amino acid activation for nonribosomal peptide biosynthetic process"/>
    <property type="evidence" value="ECO:0007669"/>
    <property type="project" value="TreeGrafter"/>
</dbReference>
<dbReference type="InterPro" id="IPR010071">
    <property type="entry name" value="AA_adenyl_dom"/>
</dbReference>
<dbReference type="InterPro" id="IPR023213">
    <property type="entry name" value="CAT-like_dom_sf"/>
</dbReference>
<dbReference type="Gene3D" id="3.40.50.980">
    <property type="match status" value="6"/>
</dbReference>
<dbReference type="NCBIfam" id="NF003417">
    <property type="entry name" value="PRK04813.1"/>
    <property type="match status" value="3"/>
</dbReference>
<comment type="cofactor">
    <cofactor evidence="1">
        <name>pantetheine 4'-phosphate</name>
        <dbReference type="ChEBI" id="CHEBI:47942"/>
    </cofactor>
</comment>
<dbReference type="Pfam" id="PF00501">
    <property type="entry name" value="AMP-binding"/>
    <property type="match status" value="3"/>
</dbReference>
<proteinExistence type="inferred from homology"/>
<reference evidence="6 7" key="1">
    <citation type="submission" date="2020-09" db="EMBL/GenBank/DDBJ databases">
        <title>Complete genome sequence of an Arctic sea ice bacterium Marinomonas arctica BSI20414.</title>
        <authorList>
            <person name="Liao L."/>
            <person name="Chen B."/>
        </authorList>
    </citation>
    <scope>NUCLEOTIDE SEQUENCE [LARGE SCALE GENOMIC DNA]</scope>
    <source>
        <strain evidence="6 7">BSI20414</strain>
    </source>
</reference>
<dbReference type="SUPFAM" id="SSF52777">
    <property type="entry name" value="CoA-dependent acyltransferases"/>
    <property type="match status" value="8"/>
</dbReference>
<dbReference type="Pfam" id="PF00668">
    <property type="entry name" value="Condensation"/>
    <property type="match status" value="4"/>
</dbReference>
<evidence type="ECO:0000256" key="3">
    <source>
        <dbReference type="ARBA" id="ARBA00022450"/>
    </source>
</evidence>
<dbReference type="FunFam" id="3.30.300.30:FF:000015">
    <property type="entry name" value="Nonribosomal peptide synthase SidD"/>
    <property type="match status" value="1"/>
</dbReference>
<organism evidence="6 7">
    <name type="scientific">Marinomonas arctica</name>
    <dbReference type="NCBI Taxonomy" id="383750"/>
    <lineage>
        <taxon>Bacteria</taxon>
        <taxon>Pseudomonadati</taxon>
        <taxon>Pseudomonadota</taxon>
        <taxon>Gammaproteobacteria</taxon>
        <taxon>Oceanospirillales</taxon>
        <taxon>Oceanospirillaceae</taxon>
        <taxon>Marinomonas</taxon>
    </lineage>
</organism>
<dbReference type="Gene3D" id="3.30.300.30">
    <property type="match status" value="3"/>
</dbReference>
<dbReference type="FunFam" id="3.40.50.12780:FF:000012">
    <property type="entry name" value="Non-ribosomal peptide synthetase"/>
    <property type="match status" value="2"/>
</dbReference>
<dbReference type="PROSITE" id="PS00012">
    <property type="entry name" value="PHOSPHOPANTETHEINE"/>
    <property type="match status" value="2"/>
</dbReference>
<dbReference type="PROSITE" id="PS00455">
    <property type="entry name" value="AMP_BINDING"/>
    <property type="match status" value="3"/>
</dbReference>
<dbReference type="FunFam" id="2.30.38.10:FF:000001">
    <property type="entry name" value="Non-ribosomal peptide synthetase PvdI"/>
    <property type="match status" value="1"/>
</dbReference>
<dbReference type="InterPro" id="IPR001242">
    <property type="entry name" value="Condensation_dom"/>
</dbReference>
<dbReference type="FunFam" id="3.40.50.980:FF:000001">
    <property type="entry name" value="Non-ribosomal peptide synthetase"/>
    <property type="match status" value="3"/>
</dbReference>
<dbReference type="PANTHER" id="PTHR45527">
    <property type="entry name" value="NONRIBOSOMAL PEPTIDE SYNTHETASE"/>
    <property type="match status" value="1"/>
</dbReference>
<evidence type="ECO:0000256" key="2">
    <source>
        <dbReference type="ARBA" id="ARBA00006432"/>
    </source>
</evidence>
<dbReference type="GO" id="GO:0044550">
    <property type="term" value="P:secondary metabolite biosynthetic process"/>
    <property type="evidence" value="ECO:0007669"/>
    <property type="project" value="UniProtKB-ARBA"/>
</dbReference>
<dbReference type="InterPro" id="IPR025110">
    <property type="entry name" value="AMP-bd_C"/>
</dbReference>
<evidence type="ECO:0000313" key="6">
    <source>
        <dbReference type="EMBL" id="QNT06176.1"/>
    </source>
</evidence>
<dbReference type="SUPFAM" id="SSF56801">
    <property type="entry name" value="Acetyl-CoA synthetase-like"/>
    <property type="match status" value="3"/>
</dbReference>
<comment type="similarity">
    <text evidence="2">Belongs to the ATP-dependent AMP-binding enzyme family.</text>
</comment>
<dbReference type="CDD" id="cd19531">
    <property type="entry name" value="LCL_NRPS-like"/>
    <property type="match status" value="1"/>
</dbReference>
<dbReference type="PANTHER" id="PTHR45527:SF1">
    <property type="entry name" value="FATTY ACID SYNTHASE"/>
    <property type="match status" value="1"/>
</dbReference>
<dbReference type="FunFam" id="1.10.1200.10:FF:000005">
    <property type="entry name" value="Nonribosomal peptide synthetase 1"/>
    <property type="match status" value="1"/>
</dbReference>
<feature type="domain" description="Carrier" evidence="5">
    <location>
        <begin position="959"/>
        <end position="1033"/>
    </location>
</feature>
<protein>
    <submittedName>
        <fullName evidence="6">Amino acid adenylation domain-containing protein</fullName>
    </submittedName>
</protein>
<accession>A0A7H1J6R0</accession>
<keyword evidence="7" id="KW-1185">Reference proteome</keyword>
<dbReference type="InterPro" id="IPR000873">
    <property type="entry name" value="AMP-dep_synth/lig_dom"/>
</dbReference>
<dbReference type="Gene3D" id="1.10.1200.10">
    <property type="entry name" value="ACP-like"/>
    <property type="match status" value="3"/>
</dbReference>
<dbReference type="GO" id="GO:0031177">
    <property type="term" value="F:phosphopantetheine binding"/>
    <property type="evidence" value="ECO:0007669"/>
    <property type="project" value="InterPro"/>
</dbReference>
<dbReference type="NCBIfam" id="TIGR01733">
    <property type="entry name" value="AA-adenyl-dom"/>
    <property type="match status" value="3"/>
</dbReference>
<dbReference type="Proteomes" id="UP000516370">
    <property type="component" value="Chromosome"/>
</dbReference>
<feature type="domain" description="Carrier" evidence="5">
    <location>
        <begin position="3492"/>
        <end position="3567"/>
    </location>
</feature>
<dbReference type="GO" id="GO:0003824">
    <property type="term" value="F:catalytic activity"/>
    <property type="evidence" value="ECO:0007669"/>
    <property type="project" value="InterPro"/>
</dbReference>
<evidence type="ECO:0000256" key="4">
    <source>
        <dbReference type="ARBA" id="ARBA00022553"/>
    </source>
</evidence>
<evidence type="ECO:0000259" key="5">
    <source>
        <dbReference type="PROSITE" id="PS50075"/>
    </source>
</evidence>
<dbReference type="InterPro" id="IPR020845">
    <property type="entry name" value="AMP-binding_CS"/>
</dbReference>
<keyword evidence="3" id="KW-0596">Phosphopantetheine</keyword>